<name>A0A350HAQ4_UNCW3</name>
<dbReference type="InterPro" id="IPR020568">
    <property type="entry name" value="Ribosomal_Su5_D2-typ_SF"/>
</dbReference>
<accession>A0A350HAQ4</accession>
<dbReference type="GO" id="GO:0005829">
    <property type="term" value="C:cytosol"/>
    <property type="evidence" value="ECO:0007669"/>
    <property type="project" value="TreeGrafter"/>
</dbReference>
<evidence type="ECO:0000313" key="1">
    <source>
        <dbReference type="EMBL" id="HAV92620.1"/>
    </source>
</evidence>
<dbReference type="PANTHER" id="PTHR32472:SF10">
    <property type="entry name" value="DNA REPAIR PROTEIN RADA-LIKE PROTEIN"/>
    <property type="match status" value="1"/>
</dbReference>
<organism evidence="1 2">
    <name type="scientific">candidate division WOR-3 bacterium</name>
    <dbReference type="NCBI Taxonomy" id="2052148"/>
    <lineage>
        <taxon>Bacteria</taxon>
        <taxon>Bacteria division WOR-3</taxon>
    </lineage>
</organism>
<gene>
    <name evidence="1" type="ORF">DCW38_05505</name>
</gene>
<dbReference type="Gene3D" id="3.30.230.10">
    <property type="match status" value="1"/>
</dbReference>
<comment type="caution">
    <text evidence="1">The sequence shown here is derived from an EMBL/GenBank/DDBJ whole genome shotgun (WGS) entry which is preliminary data.</text>
</comment>
<evidence type="ECO:0008006" key="3">
    <source>
        <dbReference type="Google" id="ProtNLM"/>
    </source>
</evidence>
<protein>
    <recommendedName>
        <fullName evidence="3">DNA repair protein RadA</fullName>
    </recommendedName>
</protein>
<dbReference type="AlphaFoldDB" id="A0A350HAQ4"/>
<reference evidence="1 2" key="1">
    <citation type="journal article" date="2018" name="Nat. Biotechnol.">
        <title>A standardized bacterial taxonomy based on genome phylogeny substantially revises the tree of life.</title>
        <authorList>
            <person name="Parks D.H."/>
            <person name="Chuvochina M."/>
            <person name="Waite D.W."/>
            <person name="Rinke C."/>
            <person name="Skarshewski A."/>
            <person name="Chaumeil P.A."/>
            <person name="Hugenholtz P."/>
        </authorList>
    </citation>
    <scope>NUCLEOTIDE SEQUENCE [LARGE SCALE GENOMIC DNA]</scope>
    <source>
        <strain evidence="1">UBA9956</strain>
    </source>
</reference>
<dbReference type="EMBL" id="DMZY01000165">
    <property type="protein sequence ID" value="HAV92620.1"/>
    <property type="molecule type" value="Genomic_DNA"/>
</dbReference>
<dbReference type="InterPro" id="IPR014721">
    <property type="entry name" value="Ribsml_uS5_D2-typ_fold_subgr"/>
</dbReference>
<dbReference type="SUPFAM" id="SSF54211">
    <property type="entry name" value="Ribosomal protein S5 domain 2-like"/>
    <property type="match status" value="1"/>
</dbReference>
<proteinExistence type="predicted"/>
<evidence type="ECO:0000313" key="2">
    <source>
        <dbReference type="Proteomes" id="UP000264062"/>
    </source>
</evidence>
<dbReference type="PANTHER" id="PTHR32472">
    <property type="entry name" value="DNA REPAIR PROTEIN RADA"/>
    <property type="match status" value="1"/>
</dbReference>
<dbReference type="Proteomes" id="UP000264062">
    <property type="component" value="Unassembled WGS sequence"/>
</dbReference>
<dbReference type="GO" id="GO:0000725">
    <property type="term" value="P:recombinational repair"/>
    <property type="evidence" value="ECO:0007669"/>
    <property type="project" value="TreeGrafter"/>
</dbReference>
<sequence>MKSTKNRFGSTEEIVLLKMDEKGLTVIENMDAMNMSNSDNIGTVLSCTVQGSMPVALQIQALTAVSKFGMPQRVATGIQIRRMQMLIGVIDKYLDTKIGGMDLFVNISSGISVNDPMLDLAVIVAIVSSFKNRPIASNSAFLGEVGLSGEVYGGRLLETRIRHLEHVGSKEIFVPLNKIKSSVKLNIVKHIKDIEKII</sequence>